<protein>
    <recommendedName>
        <fullName evidence="10">Mid2 domain-containing protein</fullName>
    </recommendedName>
</protein>
<evidence type="ECO:0000256" key="7">
    <source>
        <dbReference type="SAM" id="SignalP"/>
    </source>
</evidence>
<evidence type="ECO:0000256" key="6">
    <source>
        <dbReference type="SAM" id="Phobius"/>
    </source>
</evidence>
<dbReference type="InParanoid" id="A0A2N3NA60"/>
<dbReference type="Proteomes" id="UP000233524">
    <property type="component" value="Unassembled WGS sequence"/>
</dbReference>
<keyword evidence="2 6" id="KW-0812">Transmembrane</keyword>
<evidence type="ECO:0008006" key="10">
    <source>
        <dbReference type="Google" id="ProtNLM"/>
    </source>
</evidence>
<dbReference type="AlphaFoldDB" id="A0A2N3NA60"/>
<evidence type="ECO:0000256" key="1">
    <source>
        <dbReference type="ARBA" id="ARBA00004167"/>
    </source>
</evidence>
<name>A0A2N3NA60_9PEZI</name>
<dbReference type="STRING" id="41688.A0A2N3NA60"/>
<dbReference type="InterPro" id="IPR051694">
    <property type="entry name" value="Immunoregulatory_rcpt-like"/>
</dbReference>
<keyword evidence="7" id="KW-0732">Signal</keyword>
<sequence>MQMFAQDFFHRLPGPTTLLLLTTLLTFSDAHVLPRQTKTLEYRTLNVEPWPPLPTEAPLALAEINGLLRRQDFNTVCGYLEGDADIPVTCGAGSHCVVDRDHNAIGCCPDGESTCTTGVFTGCVDFNSGPQTEVNPYVFTCGGSDVCYQNIFAGGYSQYGCGTASDLAASVATAASGVISQLQFLEVTESFTADVTTVSDPITIGSSTGSRTLPSSLTAQTTTSTSSSSTSSTTSLTTSSTTSSTTTLSSTSSTASSTSTSTTDAASSTTAGEEAEAPENKGSKNQTGAIVGGTISGVAVLVALVALGFYLWKRKQRNTRIGPPTLDTKYISPMSNGGAGFTPVAPSQEYAETGFYPMAGAAPRPAPPVPAVYSAHATTGPDQVPLTSEFDDFHRGYGEALENIREEDETAAMGSGPQNGESSSSQQPNHSRGYSGSSDTETPLWQQNRRQSRNMMWL</sequence>
<gene>
    <name evidence="8" type="ORF">jhhlp_003876</name>
</gene>
<feature type="chain" id="PRO_5014678277" description="Mid2 domain-containing protein" evidence="7">
    <location>
        <begin position="31"/>
        <end position="458"/>
    </location>
</feature>
<dbReference type="EMBL" id="NLAX01000010">
    <property type="protein sequence ID" value="PKS09262.1"/>
    <property type="molecule type" value="Genomic_DNA"/>
</dbReference>
<evidence type="ECO:0000313" key="9">
    <source>
        <dbReference type="Proteomes" id="UP000233524"/>
    </source>
</evidence>
<evidence type="ECO:0000256" key="4">
    <source>
        <dbReference type="ARBA" id="ARBA00023136"/>
    </source>
</evidence>
<dbReference type="PANTHER" id="PTHR15549">
    <property type="entry name" value="PAIRED IMMUNOGLOBULIN-LIKE TYPE 2 RECEPTOR"/>
    <property type="match status" value="1"/>
</dbReference>
<keyword evidence="9" id="KW-1185">Reference proteome</keyword>
<evidence type="ECO:0000256" key="5">
    <source>
        <dbReference type="SAM" id="MobiDB-lite"/>
    </source>
</evidence>
<organism evidence="8 9">
    <name type="scientific">Lomentospora prolificans</name>
    <dbReference type="NCBI Taxonomy" id="41688"/>
    <lineage>
        <taxon>Eukaryota</taxon>
        <taxon>Fungi</taxon>
        <taxon>Dikarya</taxon>
        <taxon>Ascomycota</taxon>
        <taxon>Pezizomycotina</taxon>
        <taxon>Sordariomycetes</taxon>
        <taxon>Hypocreomycetidae</taxon>
        <taxon>Microascales</taxon>
        <taxon>Microascaceae</taxon>
        <taxon>Lomentospora</taxon>
    </lineage>
</organism>
<feature type="signal peptide" evidence="7">
    <location>
        <begin position="1"/>
        <end position="30"/>
    </location>
</feature>
<feature type="compositionally biased region" description="Polar residues" evidence="5">
    <location>
        <begin position="202"/>
        <end position="211"/>
    </location>
</feature>
<dbReference type="VEuPathDB" id="FungiDB:jhhlp_003876"/>
<feature type="region of interest" description="Disordered" evidence="5">
    <location>
        <begin position="202"/>
        <end position="286"/>
    </location>
</feature>
<keyword evidence="4 6" id="KW-0472">Membrane</keyword>
<proteinExistence type="predicted"/>
<comment type="subcellular location">
    <subcellularLocation>
        <location evidence="1">Membrane</location>
        <topology evidence="1">Single-pass membrane protein</topology>
    </subcellularLocation>
</comment>
<dbReference type="GO" id="GO:0071944">
    <property type="term" value="C:cell periphery"/>
    <property type="evidence" value="ECO:0007669"/>
    <property type="project" value="UniProtKB-ARBA"/>
</dbReference>
<comment type="caution">
    <text evidence="8">The sequence shown here is derived from an EMBL/GenBank/DDBJ whole genome shotgun (WGS) entry which is preliminary data.</text>
</comment>
<feature type="region of interest" description="Disordered" evidence="5">
    <location>
        <begin position="408"/>
        <end position="458"/>
    </location>
</feature>
<evidence type="ECO:0000313" key="8">
    <source>
        <dbReference type="EMBL" id="PKS09262.1"/>
    </source>
</evidence>
<dbReference type="GO" id="GO:0016020">
    <property type="term" value="C:membrane"/>
    <property type="evidence" value="ECO:0007669"/>
    <property type="project" value="UniProtKB-SubCell"/>
</dbReference>
<dbReference type="OrthoDB" id="5386093at2759"/>
<feature type="compositionally biased region" description="Polar residues" evidence="5">
    <location>
        <begin position="416"/>
        <end position="449"/>
    </location>
</feature>
<reference evidence="8 9" key="1">
    <citation type="journal article" date="2017" name="G3 (Bethesda)">
        <title>First Draft Genome Sequence of the Pathogenic Fungus Lomentospora prolificans (Formerly Scedosporium prolificans).</title>
        <authorList>
            <person name="Luo R."/>
            <person name="Zimin A."/>
            <person name="Workman R."/>
            <person name="Fan Y."/>
            <person name="Pertea G."/>
            <person name="Grossman N."/>
            <person name="Wear M.P."/>
            <person name="Jia B."/>
            <person name="Miller H."/>
            <person name="Casadevall A."/>
            <person name="Timp W."/>
            <person name="Zhang S.X."/>
            <person name="Salzberg S.L."/>
        </authorList>
    </citation>
    <scope>NUCLEOTIDE SEQUENCE [LARGE SCALE GENOMIC DNA]</scope>
    <source>
        <strain evidence="8 9">JHH-5317</strain>
    </source>
</reference>
<keyword evidence="3 6" id="KW-1133">Transmembrane helix</keyword>
<feature type="transmembrane region" description="Helical" evidence="6">
    <location>
        <begin position="289"/>
        <end position="312"/>
    </location>
</feature>
<evidence type="ECO:0000256" key="2">
    <source>
        <dbReference type="ARBA" id="ARBA00022692"/>
    </source>
</evidence>
<accession>A0A2N3NA60</accession>
<feature type="compositionally biased region" description="Low complexity" evidence="5">
    <location>
        <begin position="212"/>
        <end position="270"/>
    </location>
</feature>
<evidence type="ECO:0000256" key="3">
    <source>
        <dbReference type="ARBA" id="ARBA00022989"/>
    </source>
</evidence>